<sequence length="157" mass="16840">MMKAKLPSQTIGTMAALLILAGLPQLVSAHDQVGFLRKKATATDIYRVGCPVDPAAGTPDRLDIAIRTAKAVPFLLTAQVQRDAQSTSTTDPKSGDKRFSATVSLYAGPGDYTVTVAKTPKSGKKSKKLKALVSYTLQFHCYGTQHTETTIETLQDQ</sequence>
<reference evidence="1 2" key="1">
    <citation type="submission" date="2016-12" db="EMBL/GenBank/DDBJ databases">
        <authorList>
            <person name="Song W.-J."/>
            <person name="Kurnit D.M."/>
        </authorList>
    </citation>
    <scope>NUCLEOTIDE SEQUENCE [LARGE SCALE GENOMIC DNA]</scope>
    <source>
        <strain evidence="1 2">175</strain>
    </source>
</reference>
<dbReference type="AlphaFoldDB" id="A0A1Y6D246"/>
<dbReference type="EMBL" id="FXAM01000001">
    <property type="protein sequence ID" value="SMF96681.1"/>
    <property type="molecule type" value="Genomic_DNA"/>
</dbReference>
<evidence type="ECO:0000313" key="1">
    <source>
        <dbReference type="EMBL" id="SMF96681.1"/>
    </source>
</evidence>
<dbReference type="RefSeq" id="WP_085215542.1">
    <property type="nucleotide sequence ID" value="NZ_FXAM01000001.1"/>
</dbReference>
<name>A0A1Y6D246_9GAMM</name>
<keyword evidence="2" id="KW-1185">Reference proteome</keyword>
<evidence type="ECO:0000313" key="2">
    <source>
        <dbReference type="Proteomes" id="UP000192923"/>
    </source>
</evidence>
<organism evidence="1 2">
    <name type="scientific">Methylomagnum ishizawai</name>
    <dbReference type="NCBI Taxonomy" id="1760988"/>
    <lineage>
        <taxon>Bacteria</taxon>
        <taxon>Pseudomonadati</taxon>
        <taxon>Pseudomonadota</taxon>
        <taxon>Gammaproteobacteria</taxon>
        <taxon>Methylococcales</taxon>
        <taxon>Methylococcaceae</taxon>
        <taxon>Methylomagnum</taxon>
    </lineage>
</organism>
<accession>A0A1Y6D246</accession>
<proteinExistence type="predicted"/>
<dbReference type="Proteomes" id="UP000192923">
    <property type="component" value="Unassembled WGS sequence"/>
</dbReference>
<dbReference type="OrthoDB" id="5567886at2"/>
<gene>
    <name evidence="1" type="ORF">SAMN02949497_4087</name>
</gene>
<protein>
    <submittedName>
        <fullName evidence="1">Uncharacterized protein</fullName>
    </submittedName>
</protein>
<dbReference type="STRING" id="1760988.SAMN02949497_4087"/>